<dbReference type="NCBIfam" id="TIGR03590">
    <property type="entry name" value="PseG"/>
    <property type="match status" value="1"/>
</dbReference>
<dbReference type="InterPro" id="IPR020023">
    <property type="entry name" value="PseG"/>
</dbReference>
<accession>A0ABP8JBQ0</accession>
<dbReference type="EMBL" id="BAABHA010000010">
    <property type="protein sequence ID" value="GAA4388191.1"/>
    <property type="molecule type" value="Genomic_DNA"/>
</dbReference>
<name>A0ABP8JBQ0_9BACT</name>
<comment type="caution">
    <text evidence="1">The sequence shown here is derived from an EMBL/GenBank/DDBJ whole genome shotgun (WGS) entry which is preliminary data.</text>
</comment>
<reference evidence="2" key="1">
    <citation type="journal article" date="2019" name="Int. J. Syst. Evol. Microbiol.">
        <title>The Global Catalogue of Microorganisms (GCM) 10K type strain sequencing project: providing services to taxonomists for standard genome sequencing and annotation.</title>
        <authorList>
            <consortium name="The Broad Institute Genomics Platform"/>
            <consortium name="The Broad Institute Genome Sequencing Center for Infectious Disease"/>
            <person name="Wu L."/>
            <person name="Ma J."/>
        </authorList>
    </citation>
    <scope>NUCLEOTIDE SEQUENCE [LARGE SCALE GENOMIC DNA]</scope>
    <source>
        <strain evidence="2">JCM 17924</strain>
    </source>
</reference>
<evidence type="ECO:0000313" key="2">
    <source>
        <dbReference type="Proteomes" id="UP001500454"/>
    </source>
</evidence>
<keyword evidence="2" id="KW-1185">Reference proteome</keyword>
<gene>
    <name evidence="1" type="ORF">GCM10023186_34560</name>
</gene>
<proteinExistence type="predicted"/>
<dbReference type="Proteomes" id="UP001500454">
    <property type="component" value="Unassembled WGS sequence"/>
</dbReference>
<evidence type="ECO:0000313" key="1">
    <source>
        <dbReference type="EMBL" id="GAA4388191.1"/>
    </source>
</evidence>
<organism evidence="1 2">
    <name type="scientific">Hymenobacter koreensis</name>
    <dbReference type="NCBI Taxonomy" id="1084523"/>
    <lineage>
        <taxon>Bacteria</taxon>
        <taxon>Pseudomonadati</taxon>
        <taxon>Bacteroidota</taxon>
        <taxon>Cytophagia</taxon>
        <taxon>Cytophagales</taxon>
        <taxon>Hymenobacteraceae</taxon>
        <taxon>Hymenobacter</taxon>
    </lineage>
</organism>
<dbReference type="Gene3D" id="3.40.50.11190">
    <property type="match status" value="1"/>
</dbReference>
<dbReference type="RefSeq" id="WP_345226347.1">
    <property type="nucleotide sequence ID" value="NZ_BAABHA010000010.1"/>
</dbReference>
<protein>
    <recommendedName>
        <fullName evidence="3">UDP-2,4-diacetamido-2,4,6-trideoxy-beta-L-altropyranose hydrolase</fullName>
    </recommendedName>
</protein>
<dbReference type="Gene3D" id="3.40.50.2000">
    <property type="entry name" value="Glycogen Phosphorylase B"/>
    <property type="match status" value="1"/>
</dbReference>
<dbReference type="SUPFAM" id="SSF53756">
    <property type="entry name" value="UDP-Glycosyltransferase/glycogen phosphorylase"/>
    <property type="match status" value="1"/>
</dbReference>
<sequence length="340" mass="37092">MLPRLVLRADGNAQIGLGHVVRLLALAEMVKAEFEAFAFVIRDPTPIVAQLITDAGFELLAIKGPTGLPEAAMLASGYLHSNDVAVLDGYHFDSRYQETVRSSGCRVVVVDDVLAAPIVADLIINHAPGISPEHYKTVLPTTRFCLGPAFSLLRAPFRTHAHLPSIVEHINSVVVCFGGADPQQLTVRCLEALAKSAVIQRISVVLGGAFMHDTALQRLIAQQPSVQISVVRNLPAPAMVELLQAHDAVICPASTVLLETLVLGCAAITGYYVENQQHLADYVHTYRQAYSVGNFTELDSKKLEQQLLEGLAFHQTNLRQPYVARLAPDALRREFRRLLA</sequence>
<evidence type="ECO:0008006" key="3">
    <source>
        <dbReference type="Google" id="ProtNLM"/>
    </source>
</evidence>